<dbReference type="Proteomes" id="UP001143328">
    <property type="component" value="Unassembled WGS sequence"/>
</dbReference>
<dbReference type="GO" id="GO:0003824">
    <property type="term" value="F:catalytic activity"/>
    <property type="evidence" value="ECO:0007669"/>
    <property type="project" value="InterPro"/>
</dbReference>
<dbReference type="Gene3D" id="1.10.340.30">
    <property type="entry name" value="Hypothetical protein, domain 2"/>
    <property type="match status" value="1"/>
</dbReference>
<proteinExistence type="predicted"/>
<keyword evidence="2" id="KW-1185">Reference proteome</keyword>
<sequence length="152" mass="16941">MTRAHIVARQLGLAEGLAECNDKALFKWLVACLLFAKPIQQTIAWQAYKVIVEEHQYDSARKLAACSKAKLVGLLGAAHYVRYDNSTAERLIKLGRKLVDEYDGKVMNIRQQSTDAPAFAQRLLAFAGLGPKAVDIFMRDTARFLFPDTGAR</sequence>
<dbReference type="GO" id="GO:0006281">
    <property type="term" value="P:DNA repair"/>
    <property type="evidence" value="ECO:0007669"/>
    <property type="project" value="InterPro"/>
</dbReference>
<dbReference type="InterPro" id="IPR011257">
    <property type="entry name" value="DNA_glycosylase"/>
</dbReference>
<organism evidence="1 2">
    <name type="scientific">Pseudomonas turukhanskensis</name>
    <dbReference type="NCBI Taxonomy" id="1806536"/>
    <lineage>
        <taxon>Bacteria</taxon>
        <taxon>Pseudomonadati</taxon>
        <taxon>Pseudomonadota</taxon>
        <taxon>Gammaproteobacteria</taxon>
        <taxon>Pseudomonadales</taxon>
        <taxon>Pseudomonadaceae</taxon>
        <taxon>Pseudomonas</taxon>
    </lineage>
</organism>
<reference evidence="1" key="2">
    <citation type="submission" date="2023-01" db="EMBL/GenBank/DDBJ databases">
        <authorList>
            <person name="Sun Q."/>
            <person name="Evtushenko L."/>
        </authorList>
    </citation>
    <scope>NUCLEOTIDE SEQUENCE</scope>
    <source>
        <strain evidence="1">VKM B-2935</strain>
    </source>
</reference>
<reference evidence="1" key="1">
    <citation type="journal article" date="2014" name="Int. J. Syst. Evol. Microbiol.">
        <title>Complete genome sequence of Corynebacterium casei LMG S-19264T (=DSM 44701T), isolated from a smear-ripened cheese.</title>
        <authorList>
            <consortium name="US DOE Joint Genome Institute (JGI-PGF)"/>
            <person name="Walter F."/>
            <person name="Albersmeier A."/>
            <person name="Kalinowski J."/>
            <person name="Ruckert C."/>
        </authorList>
    </citation>
    <scope>NUCLEOTIDE SEQUENCE</scope>
    <source>
        <strain evidence="1">VKM B-2935</strain>
    </source>
</reference>
<dbReference type="SUPFAM" id="SSF48150">
    <property type="entry name" value="DNA-glycosylase"/>
    <property type="match status" value="1"/>
</dbReference>
<accession>A0A9W6K6G0</accession>
<evidence type="ECO:0000313" key="2">
    <source>
        <dbReference type="Proteomes" id="UP001143328"/>
    </source>
</evidence>
<dbReference type="EMBL" id="BSFN01000010">
    <property type="protein sequence ID" value="GLK90346.1"/>
    <property type="molecule type" value="Genomic_DNA"/>
</dbReference>
<protein>
    <recommendedName>
        <fullName evidence="3">DNA methylase</fullName>
    </recommendedName>
</protein>
<comment type="caution">
    <text evidence="1">The sequence shown here is derived from an EMBL/GenBank/DDBJ whole genome shotgun (WGS) entry which is preliminary data.</text>
</comment>
<dbReference type="RefSeq" id="WP_271196537.1">
    <property type="nucleotide sequence ID" value="NZ_BSFN01000010.1"/>
</dbReference>
<evidence type="ECO:0008006" key="3">
    <source>
        <dbReference type="Google" id="ProtNLM"/>
    </source>
</evidence>
<dbReference type="AlphaFoldDB" id="A0A9W6K6G0"/>
<name>A0A9W6K6G0_9PSED</name>
<gene>
    <name evidence="1" type="ORF">GCM10017655_34090</name>
</gene>
<evidence type="ECO:0000313" key="1">
    <source>
        <dbReference type="EMBL" id="GLK90346.1"/>
    </source>
</evidence>